<evidence type="ECO:0000313" key="2">
    <source>
        <dbReference type="EMBL" id="KAK9812109.1"/>
    </source>
</evidence>
<organism evidence="2 3">
    <name type="scientific">Symbiochloris irregularis</name>
    <dbReference type="NCBI Taxonomy" id="706552"/>
    <lineage>
        <taxon>Eukaryota</taxon>
        <taxon>Viridiplantae</taxon>
        <taxon>Chlorophyta</taxon>
        <taxon>core chlorophytes</taxon>
        <taxon>Trebouxiophyceae</taxon>
        <taxon>Trebouxiales</taxon>
        <taxon>Trebouxiaceae</taxon>
        <taxon>Symbiochloris</taxon>
    </lineage>
</organism>
<feature type="region of interest" description="Disordered" evidence="1">
    <location>
        <begin position="111"/>
        <end position="131"/>
    </location>
</feature>
<feature type="compositionally biased region" description="Basic and acidic residues" evidence="1">
    <location>
        <begin position="33"/>
        <end position="43"/>
    </location>
</feature>
<feature type="region of interest" description="Disordered" evidence="1">
    <location>
        <begin position="331"/>
        <end position="372"/>
    </location>
</feature>
<comment type="caution">
    <text evidence="2">The sequence shown here is derived from an EMBL/GenBank/DDBJ whole genome shotgun (WGS) entry which is preliminary data.</text>
</comment>
<dbReference type="AlphaFoldDB" id="A0AAW1PR70"/>
<name>A0AAW1PR70_9CHLO</name>
<protein>
    <submittedName>
        <fullName evidence="2">Uncharacterized protein</fullName>
    </submittedName>
</protein>
<feature type="region of interest" description="Disordered" evidence="1">
    <location>
        <begin position="211"/>
        <end position="251"/>
    </location>
</feature>
<keyword evidence="3" id="KW-1185">Reference proteome</keyword>
<feature type="region of interest" description="Disordered" evidence="1">
    <location>
        <begin position="1"/>
        <end position="43"/>
    </location>
</feature>
<evidence type="ECO:0000313" key="3">
    <source>
        <dbReference type="Proteomes" id="UP001465755"/>
    </source>
</evidence>
<sequence length="372" mass="39854">MQAITLRPGTASLRSGNSFQNRQSSRGVVVRAAEGDARKDREQKVVKQVISSTFAAIAAVSLTFAGPATASNNAFDLSKGKDDELLGNAFEKIGVPGNGPKEADDLRKKVGLKPQGDQTGQEENKLKKLAQNNAFDLSKGKDDELLGNAFEKIGVPGNGPKEADDLRKKVGLKPQGDQTGQEENKLKKLAKNNAFDLSKGKDDELLGNAFEKIGVPGNGPKEADDLRKKVGLKPQGDQTGQEENKLKKLAQNNAFDLSKGKDDELLGNAFEKIGVPGNGPKEADDLRKKVGLKPQGDQTGQEENKLKKLAKNNAFDLSKGKDDELLGNAFEKIGVPGNGPKEADDLRKKVGLKPQGDQTGQEENKLKKLAGK</sequence>
<gene>
    <name evidence="2" type="ORF">WJX73_007676</name>
</gene>
<dbReference type="EMBL" id="JALJOQ010000009">
    <property type="protein sequence ID" value="KAK9812109.1"/>
    <property type="molecule type" value="Genomic_DNA"/>
</dbReference>
<dbReference type="Proteomes" id="UP001465755">
    <property type="component" value="Unassembled WGS sequence"/>
</dbReference>
<proteinExistence type="predicted"/>
<evidence type="ECO:0000256" key="1">
    <source>
        <dbReference type="SAM" id="MobiDB-lite"/>
    </source>
</evidence>
<feature type="compositionally biased region" description="Polar residues" evidence="1">
    <location>
        <begin position="12"/>
        <end position="26"/>
    </location>
</feature>
<accession>A0AAW1PR70</accession>
<reference evidence="2 3" key="1">
    <citation type="journal article" date="2024" name="Nat. Commun.">
        <title>Phylogenomics reveals the evolutionary origins of lichenization in chlorophyte algae.</title>
        <authorList>
            <person name="Puginier C."/>
            <person name="Libourel C."/>
            <person name="Otte J."/>
            <person name="Skaloud P."/>
            <person name="Haon M."/>
            <person name="Grisel S."/>
            <person name="Petersen M."/>
            <person name="Berrin J.G."/>
            <person name="Delaux P.M."/>
            <person name="Dal Grande F."/>
            <person name="Keller J."/>
        </authorList>
    </citation>
    <scope>NUCLEOTIDE SEQUENCE [LARGE SCALE GENOMIC DNA]</scope>
    <source>
        <strain evidence="2 3">SAG 2036</strain>
    </source>
</reference>